<dbReference type="InterPro" id="IPR004294">
    <property type="entry name" value="Carotenoid_Oase"/>
</dbReference>
<evidence type="ECO:0000256" key="2">
    <source>
        <dbReference type="ARBA" id="ARBA00006787"/>
    </source>
</evidence>
<keyword evidence="3" id="KW-0479">Metal-binding</keyword>
<dbReference type="PANTHER" id="PTHR10543">
    <property type="entry name" value="BETA-CAROTENE DIOXYGENASE"/>
    <property type="match status" value="1"/>
</dbReference>
<dbReference type="Proteomes" id="UP000624279">
    <property type="component" value="Unassembled WGS sequence"/>
</dbReference>
<accession>A0ABR6Y7K5</accession>
<dbReference type="PANTHER" id="PTHR10543:SF89">
    <property type="entry name" value="CAROTENOID 9,10(9',10')-CLEAVAGE DIOXYGENASE 1"/>
    <property type="match status" value="1"/>
</dbReference>
<evidence type="ECO:0000313" key="7">
    <source>
        <dbReference type="Proteomes" id="UP000624279"/>
    </source>
</evidence>
<evidence type="ECO:0000313" key="6">
    <source>
        <dbReference type="EMBL" id="MBC3872599.1"/>
    </source>
</evidence>
<keyword evidence="4" id="KW-0560">Oxidoreductase</keyword>
<dbReference type="Pfam" id="PF03055">
    <property type="entry name" value="RPE65"/>
    <property type="match status" value="1"/>
</dbReference>
<evidence type="ECO:0000256" key="5">
    <source>
        <dbReference type="ARBA" id="ARBA00023004"/>
    </source>
</evidence>
<gene>
    <name evidence="6" type="ORF">H8K55_03280</name>
</gene>
<comment type="similarity">
    <text evidence="2">Belongs to the carotenoid oxygenase family.</text>
</comment>
<protein>
    <submittedName>
        <fullName evidence="6">Carotenoid oxygenase family protein</fullName>
    </submittedName>
</protein>
<proteinExistence type="inferred from homology"/>
<evidence type="ECO:0000256" key="1">
    <source>
        <dbReference type="ARBA" id="ARBA00001954"/>
    </source>
</evidence>
<organism evidence="6 7">
    <name type="scientific">Undibacterium flavidum</name>
    <dbReference type="NCBI Taxonomy" id="2762297"/>
    <lineage>
        <taxon>Bacteria</taxon>
        <taxon>Pseudomonadati</taxon>
        <taxon>Pseudomonadota</taxon>
        <taxon>Betaproteobacteria</taxon>
        <taxon>Burkholderiales</taxon>
        <taxon>Oxalobacteraceae</taxon>
        <taxon>Undibacterium</taxon>
    </lineage>
</organism>
<comment type="cofactor">
    <cofactor evidence="1">
        <name>Fe(2+)</name>
        <dbReference type="ChEBI" id="CHEBI:29033"/>
    </cofactor>
</comment>
<dbReference type="EMBL" id="JACOGA010000002">
    <property type="protein sequence ID" value="MBC3872599.1"/>
    <property type="molecule type" value="Genomic_DNA"/>
</dbReference>
<keyword evidence="5" id="KW-0408">Iron</keyword>
<sequence length="500" mass="55711">MQRRHFLQSVGVATSAILAPAWAVSADNNPLKPAPLFHANSKLTCLRGFQGQDVQSEHAWIEGKLPSDLRGNFYRNGPGLFERGGQRYHHWFDGDGMVHAWRFTDQGVAHQARFVRTKKFVAEQQAGEFLVPAFGTAIKAKIPMRSADSMNAANTNVVQMGGRLLALWEGGSAHGLDAQNLQTQGVVTWAPELAGMPFSAHPKVEADGTLWNFGTMMGKLILYQFSPQGKLLKHHVMNGPNSAMVHDFVVSQKHLIFLFSPIALNIDKLKSGVSMVEAMEWQAQESTKVLIVEKADFSKSRLLELPALMVFHFGNAWEENNVIHLDFVKSADMGNFQNWMPKIMRGEDVSSEPSTPAFLSIDLSRQRISMTERSENLEFPRVDPRVVGQRNQFIYYPVAINKTENNALNGVMRLDRESGKTDSFDFGDRCRLEEHVVVPKSVASKEGEAWLVGVGFDIQRQTSFASVFDAQNLAAGPVALAHLPYWLPHCFHGNFYSSSA</sequence>
<evidence type="ECO:0000256" key="3">
    <source>
        <dbReference type="ARBA" id="ARBA00022723"/>
    </source>
</evidence>
<evidence type="ECO:0000256" key="4">
    <source>
        <dbReference type="ARBA" id="ARBA00023002"/>
    </source>
</evidence>
<comment type="caution">
    <text evidence="6">The sequence shown here is derived from an EMBL/GenBank/DDBJ whole genome shotgun (WGS) entry which is preliminary data.</text>
</comment>
<keyword evidence="7" id="KW-1185">Reference proteome</keyword>
<dbReference type="RefSeq" id="WP_186940586.1">
    <property type="nucleotide sequence ID" value="NZ_JACOGA010000002.1"/>
</dbReference>
<name>A0ABR6Y7K5_9BURK</name>
<reference evidence="6 7" key="1">
    <citation type="submission" date="2020-08" db="EMBL/GenBank/DDBJ databases">
        <title>Novel species isolated from subtropical streams in China.</title>
        <authorList>
            <person name="Lu H."/>
        </authorList>
    </citation>
    <scope>NUCLEOTIDE SEQUENCE [LARGE SCALE GENOMIC DNA]</scope>
    <source>
        <strain evidence="6 7">LX15W</strain>
    </source>
</reference>